<comment type="catalytic activity">
    <reaction evidence="7 8">
        <text>2 reduced [adrenodoxin] + NADP(+) + H(+) = 2 oxidized [adrenodoxin] + NADPH</text>
        <dbReference type="Rhea" id="RHEA:42312"/>
        <dbReference type="Rhea" id="RHEA-COMP:9998"/>
        <dbReference type="Rhea" id="RHEA-COMP:9999"/>
        <dbReference type="ChEBI" id="CHEBI:15378"/>
        <dbReference type="ChEBI" id="CHEBI:33737"/>
        <dbReference type="ChEBI" id="CHEBI:33738"/>
        <dbReference type="ChEBI" id="CHEBI:57783"/>
        <dbReference type="ChEBI" id="CHEBI:58349"/>
        <dbReference type="EC" id="1.18.1.6"/>
    </reaction>
</comment>
<proteinExistence type="inferred from homology"/>
<dbReference type="GO" id="GO:0008860">
    <property type="term" value="F:ferredoxin-NAD+ reductase activity"/>
    <property type="evidence" value="ECO:0007669"/>
    <property type="project" value="EnsemblFungi"/>
</dbReference>
<dbReference type="EC" id="1.18.1.6" evidence="8"/>
<evidence type="ECO:0000256" key="1">
    <source>
        <dbReference type="ARBA" id="ARBA00001974"/>
    </source>
</evidence>
<comment type="similarity">
    <text evidence="2 8">Belongs to the ferredoxin--NADP reductase type 1 family.</text>
</comment>
<dbReference type="RefSeq" id="XP_013024942.1">
    <property type="nucleotide sequence ID" value="XM_013169488.1"/>
</dbReference>
<evidence type="ECO:0000256" key="8">
    <source>
        <dbReference type="PIRNR" id="PIRNR000362"/>
    </source>
</evidence>
<organism evidence="12 13">
    <name type="scientific">Schizosaccharomyces cryophilus (strain OY26 / ATCC MYA-4695 / CBS 11777 / NBRC 106824 / NRRL Y48691)</name>
    <name type="common">Fission yeast</name>
    <dbReference type="NCBI Taxonomy" id="653667"/>
    <lineage>
        <taxon>Eukaryota</taxon>
        <taxon>Fungi</taxon>
        <taxon>Dikarya</taxon>
        <taxon>Ascomycota</taxon>
        <taxon>Taphrinomycotina</taxon>
        <taxon>Schizosaccharomycetes</taxon>
        <taxon>Schizosaccharomycetales</taxon>
        <taxon>Schizosaccharomycetaceae</taxon>
        <taxon>Schizosaccharomyces</taxon>
    </lineage>
</organism>
<dbReference type="OrthoDB" id="333024at2759"/>
<comment type="cofactor">
    <cofactor evidence="1 8 9">
        <name>FAD</name>
        <dbReference type="ChEBI" id="CHEBI:57692"/>
    </cofactor>
</comment>
<dbReference type="InterPro" id="IPR036188">
    <property type="entry name" value="FAD/NAD-bd_sf"/>
</dbReference>
<protein>
    <recommendedName>
        <fullName evidence="8">NADPH:adrenodoxin oxidoreductase, mitochondrial</fullName>
        <ecNumber evidence="8">1.18.1.6</ecNumber>
    </recommendedName>
</protein>
<evidence type="ECO:0000256" key="9">
    <source>
        <dbReference type="PIRSR" id="PIRSR000362-1"/>
    </source>
</evidence>
<keyword evidence="6 8" id="KW-0560">Oxidoreductase</keyword>
<evidence type="ECO:0000259" key="11">
    <source>
        <dbReference type="Pfam" id="PF07992"/>
    </source>
</evidence>
<dbReference type="InterPro" id="IPR021163">
    <property type="entry name" value="Ferredox_Rdtase_adrenod"/>
</dbReference>
<evidence type="ECO:0000256" key="10">
    <source>
        <dbReference type="PIRSR" id="PIRSR000362-2"/>
    </source>
</evidence>
<accession>S9VW52</accession>
<comment type="subcellular location">
    <subcellularLocation>
        <location evidence="8">Mitochondrion</location>
    </subcellularLocation>
</comment>
<dbReference type="Proteomes" id="UP000015464">
    <property type="component" value="Unassembled WGS sequence"/>
</dbReference>
<dbReference type="PANTHER" id="PTHR48467:SF1">
    <property type="entry name" value="GLUTAMATE SYNTHASE 1 [NADH], CHLOROPLASTIC-LIKE"/>
    <property type="match status" value="1"/>
</dbReference>
<feature type="binding site" evidence="9">
    <location>
        <position position="377"/>
    </location>
    <ligand>
        <name>FAD</name>
        <dbReference type="ChEBI" id="CHEBI:57692"/>
    </ligand>
</feature>
<sequence length="468" mass="52529">MWLPLVRRYSTRSSGPVVGIIGSGPAAFYTAHRLFRNDPSIKVDMYEANPVPFGLVRYGVAPDHPEVKQVDHKFSEIANSSQFRFLGNIRVGKDLPLSTLSRHYDALVYAYGASSDKILNIPGEHLRGVYSARQVVGWYNCDPQHQDIGISLPHLKDLVIIGQGNVSLDIARIMLSRPEQLSPTDINPLFLQQLFQSALQRLHIVGRRDLTSVSFTIKELRELFSLSSAMFLAPEYTSSLSFLSEQALGTFDRARKRLIKLIQSNIQAAQQRNSTTSTQQKPSKFWGLEFGLTPIEILGRNGQVDKVRFQKTETVRNESTSPSDFVEIPAQAVIRSIGYKSVPLPGMQELGVPFDMTRGVILNNEGHIGPGMYASGWVKNGPVGVISSTMMDSFATADKLYKDWLAQEPFLIGTRAGWDGVRHTVNTPVVSWEDWEVIKKHEIENGLRHESVGEKFRTWEDILRVLHK</sequence>
<keyword evidence="4 8" id="KW-0274">FAD</keyword>
<dbReference type="GeneID" id="25035547"/>
<feature type="domain" description="FAD/NAD(P)-binding" evidence="11">
    <location>
        <begin position="19"/>
        <end position="174"/>
    </location>
</feature>
<feature type="binding site" evidence="10">
    <location>
        <position position="219"/>
    </location>
    <ligand>
        <name>NADP(+)</name>
        <dbReference type="ChEBI" id="CHEBI:58349"/>
    </ligand>
</feature>
<dbReference type="Gene3D" id="3.50.50.60">
    <property type="entry name" value="FAD/NAD(P)-binding domain"/>
    <property type="match status" value="1"/>
</dbReference>
<evidence type="ECO:0000256" key="6">
    <source>
        <dbReference type="ARBA" id="ARBA00023002"/>
    </source>
</evidence>
<dbReference type="OMA" id="RFNFIGN"/>
<keyword evidence="13" id="KW-1185">Reference proteome</keyword>
<dbReference type="Gene3D" id="3.40.50.720">
    <property type="entry name" value="NAD(P)-binding Rossmann-like Domain"/>
    <property type="match status" value="1"/>
</dbReference>
<gene>
    <name evidence="12" type="ORF">SPOG_01216</name>
</gene>
<feature type="binding site" evidence="10">
    <location>
        <position position="384"/>
    </location>
    <ligand>
        <name>NADP(+)</name>
        <dbReference type="ChEBI" id="CHEBI:58349"/>
    </ligand>
</feature>
<feature type="binding site" evidence="9">
    <location>
        <position position="91"/>
    </location>
    <ligand>
        <name>FAD</name>
        <dbReference type="ChEBI" id="CHEBI:57692"/>
    </ligand>
</feature>
<dbReference type="GO" id="GO:0071949">
    <property type="term" value="F:FAD binding"/>
    <property type="evidence" value="ECO:0007669"/>
    <property type="project" value="EnsemblFungi"/>
</dbReference>
<dbReference type="Pfam" id="PF07992">
    <property type="entry name" value="Pyr_redox_2"/>
    <property type="match status" value="1"/>
</dbReference>
<dbReference type="AlphaFoldDB" id="S9VW52"/>
<name>S9VW52_SCHCR</name>
<dbReference type="GO" id="GO:0004324">
    <property type="term" value="F:ferredoxin-NADP+ reductase activity"/>
    <property type="evidence" value="ECO:0007669"/>
    <property type="project" value="EnsemblFungi"/>
</dbReference>
<evidence type="ECO:0000256" key="7">
    <source>
        <dbReference type="ARBA" id="ARBA00048933"/>
    </source>
</evidence>
<dbReference type="eggNOG" id="KOG1800">
    <property type="taxonomic scope" value="Eukaryota"/>
</dbReference>
<keyword evidence="3 8" id="KW-0285">Flavoprotein</keyword>
<dbReference type="InterPro" id="IPR023753">
    <property type="entry name" value="FAD/NAD-binding_dom"/>
</dbReference>
<dbReference type="PANTHER" id="PTHR48467">
    <property type="entry name" value="GLUTAMATE SYNTHASE 1 [NADH], CHLOROPLASTIC-LIKE"/>
    <property type="match status" value="1"/>
</dbReference>
<dbReference type="GO" id="GO:0005739">
    <property type="term" value="C:mitochondrion"/>
    <property type="evidence" value="ECO:0007669"/>
    <property type="project" value="UniProtKB-SubCell"/>
</dbReference>
<feature type="binding site" evidence="10">
    <location>
        <begin position="207"/>
        <end position="208"/>
    </location>
    <ligand>
        <name>NADP(+)</name>
        <dbReference type="ChEBI" id="CHEBI:58349"/>
    </ligand>
</feature>
<evidence type="ECO:0000313" key="12">
    <source>
        <dbReference type="EMBL" id="EPY50459.1"/>
    </source>
</evidence>
<evidence type="ECO:0000313" key="13">
    <source>
        <dbReference type="Proteomes" id="UP000015464"/>
    </source>
</evidence>
<feature type="binding site" evidence="9">
    <location>
        <begin position="384"/>
        <end position="386"/>
    </location>
    <ligand>
        <name>FAD</name>
        <dbReference type="ChEBI" id="CHEBI:57692"/>
    </ligand>
</feature>
<feature type="binding site" evidence="10">
    <location>
        <begin position="163"/>
        <end position="166"/>
    </location>
    <ligand>
        <name>NADP(+)</name>
        <dbReference type="ChEBI" id="CHEBI:58349"/>
    </ligand>
</feature>
<dbReference type="STRING" id="653667.S9VW52"/>
<dbReference type="InterPro" id="IPR055275">
    <property type="entry name" value="Ferredox_Rdtase"/>
</dbReference>
<dbReference type="PIRSF" id="PIRSF000362">
    <property type="entry name" value="FNR"/>
    <property type="match status" value="1"/>
</dbReference>
<dbReference type="SUPFAM" id="SSF51971">
    <property type="entry name" value="Nucleotide-binding domain"/>
    <property type="match status" value="1"/>
</dbReference>
<keyword evidence="8" id="KW-0496">Mitochondrion</keyword>
<dbReference type="EMBL" id="KE546993">
    <property type="protein sequence ID" value="EPY50459.1"/>
    <property type="molecule type" value="Genomic_DNA"/>
</dbReference>
<dbReference type="HOGENOM" id="CLU_024722_3_1_1"/>
<evidence type="ECO:0000256" key="3">
    <source>
        <dbReference type="ARBA" id="ARBA00022630"/>
    </source>
</evidence>
<evidence type="ECO:0000256" key="4">
    <source>
        <dbReference type="ARBA" id="ARBA00022827"/>
    </source>
</evidence>
<evidence type="ECO:0000256" key="2">
    <source>
        <dbReference type="ARBA" id="ARBA00008312"/>
    </source>
</evidence>
<evidence type="ECO:0000256" key="5">
    <source>
        <dbReference type="ARBA" id="ARBA00022857"/>
    </source>
</evidence>
<feature type="binding site" evidence="9">
    <location>
        <position position="55"/>
    </location>
    <ligand>
        <name>FAD</name>
        <dbReference type="ChEBI" id="CHEBI:57692"/>
    </ligand>
</feature>
<dbReference type="PRINTS" id="PR00419">
    <property type="entry name" value="ADXRDTASE"/>
</dbReference>
<reference evidence="12 13" key="1">
    <citation type="journal article" date="2011" name="Science">
        <title>Comparative functional genomics of the fission yeasts.</title>
        <authorList>
            <person name="Rhind N."/>
            <person name="Chen Z."/>
            <person name="Yassour M."/>
            <person name="Thompson D.A."/>
            <person name="Haas B.J."/>
            <person name="Habib N."/>
            <person name="Wapinski I."/>
            <person name="Roy S."/>
            <person name="Lin M.F."/>
            <person name="Heiman D.I."/>
            <person name="Young S.K."/>
            <person name="Furuya K."/>
            <person name="Guo Y."/>
            <person name="Pidoux A."/>
            <person name="Chen H.M."/>
            <person name="Robbertse B."/>
            <person name="Goldberg J.M."/>
            <person name="Aoki K."/>
            <person name="Bayne E.H."/>
            <person name="Berlin A.M."/>
            <person name="Desjardins C.A."/>
            <person name="Dobbs E."/>
            <person name="Dukaj L."/>
            <person name="Fan L."/>
            <person name="FitzGerald M.G."/>
            <person name="French C."/>
            <person name="Gujja S."/>
            <person name="Hansen K."/>
            <person name="Keifenheim D."/>
            <person name="Levin J.Z."/>
            <person name="Mosher R.A."/>
            <person name="Mueller C.A."/>
            <person name="Pfiffner J."/>
            <person name="Priest M."/>
            <person name="Russ C."/>
            <person name="Smialowska A."/>
            <person name="Swoboda P."/>
            <person name="Sykes S.M."/>
            <person name="Vaughn M."/>
            <person name="Vengrova S."/>
            <person name="Yoder R."/>
            <person name="Zeng Q."/>
            <person name="Allshire R."/>
            <person name="Baulcombe D."/>
            <person name="Birren B.W."/>
            <person name="Brown W."/>
            <person name="Ekwall K."/>
            <person name="Kellis M."/>
            <person name="Leatherwood J."/>
            <person name="Levin H."/>
            <person name="Margalit H."/>
            <person name="Martienssen R."/>
            <person name="Nieduszynski C.A."/>
            <person name="Spatafora J.W."/>
            <person name="Friedman N."/>
            <person name="Dalgaard J.Z."/>
            <person name="Baumann P."/>
            <person name="Niki H."/>
            <person name="Regev A."/>
            <person name="Nusbaum C."/>
        </authorList>
    </citation>
    <scope>NUCLEOTIDE SEQUENCE [LARGE SCALE GENOMIC DNA]</scope>
    <source>
        <strain evidence="13">OY26 / ATCC MYA-4695 / CBS 11777 / NBRC 106824 / NRRL Y48691</strain>
    </source>
</reference>
<feature type="binding site" evidence="9">
    <location>
        <position position="47"/>
    </location>
    <ligand>
        <name>FAD</name>
        <dbReference type="ChEBI" id="CHEBI:57692"/>
    </ligand>
</feature>
<keyword evidence="5 8" id="KW-0521">NADP</keyword>
<feature type="binding site" evidence="9">
    <location>
        <position position="26"/>
    </location>
    <ligand>
        <name>FAD</name>
        <dbReference type="ChEBI" id="CHEBI:57692"/>
    </ligand>
</feature>